<feature type="non-terminal residue" evidence="2">
    <location>
        <position position="1"/>
    </location>
</feature>
<organism evidence="2">
    <name type="scientific">uncultured Chloroflexota bacterium</name>
    <dbReference type="NCBI Taxonomy" id="166587"/>
    <lineage>
        <taxon>Bacteria</taxon>
        <taxon>Bacillati</taxon>
        <taxon>Chloroflexota</taxon>
        <taxon>environmental samples</taxon>
    </lineage>
</organism>
<feature type="compositionally biased region" description="Basic residues" evidence="1">
    <location>
        <begin position="57"/>
        <end position="67"/>
    </location>
</feature>
<protein>
    <submittedName>
        <fullName evidence="2">Uncharacterized protein</fullName>
    </submittedName>
</protein>
<feature type="compositionally biased region" description="Gly residues" evidence="1">
    <location>
        <begin position="10"/>
        <end position="25"/>
    </location>
</feature>
<sequence>DRLPAHSQHGGPGMAAGGAAGAGGGPPAPAPPARCLSVGAEPLDRGRRPPGAAGGRPSRRVRLRGRVARASLQAPGGGGHPPLCASGGRAGDAGQVAGGGAAVRGGGV</sequence>
<feature type="non-terminal residue" evidence="2">
    <location>
        <position position="108"/>
    </location>
</feature>
<dbReference type="EMBL" id="CADCTC010000163">
    <property type="protein sequence ID" value="CAA9263960.1"/>
    <property type="molecule type" value="Genomic_DNA"/>
</dbReference>
<proteinExistence type="predicted"/>
<reference evidence="2" key="1">
    <citation type="submission" date="2020-02" db="EMBL/GenBank/DDBJ databases">
        <authorList>
            <person name="Meier V. D."/>
        </authorList>
    </citation>
    <scope>NUCLEOTIDE SEQUENCE</scope>
    <source>
        <strain evidence="2">AVDCRST_MAG77</strain>
    </source>
</reference>
<accession>A0A6J4IWK3</accession>
<dbReference type="AlphaFoldDB" id="A0A6J4IWK3"/>
<name>A0A6J4IWK3_9CHLR</name>
<feature type="region of interest" description="Disordered" evidence="1">
    <location>
        <begin position="1"/>
        <end position="108"/>
    </location>
</feature>
<gene>
    <name evidence="2" type="ORF">AVDCRST_MAG77-2822</name>
</gene>
<evidence type="ECO:0000256" key="1">
    <source>
        <dbReference type="SAM" id="MobiDB-lite"/>
    </source>
</evidence>
<evidence type="ECO:0000313" key="2">
    <source>
        <dbReference type="EMBL" id="CAA9263960.1"/>
    </source>
</evidence>
<feature type="compositionally biased region" description="Gly residues" evidence="1">
    <location>
        <begin position="88"/>
        <end position="108"/>
    </location>
</feature>